<feature type="region of interest" description="Disordered" evidence="1">
    <location>
        <begin position="66"/>
        <end position="96"/>
    </location>
</feature>
<protein>
    <submittedName>
        <fullName evidence="2">Uncharacterized protein</fullName>
    </submittedName>
</protein>
<reference evidence="2" key="2">
    <citation type="journal article" date="2015" name="Data Brief">
        <title>Shoot transcriptome of the giant reed, Arundo donax.</title>
        <authorList>
            <person name="Barrero R.A."/>
            <person name="Guerrero F.D."/>
            <person name="Moolhuijzen P."/>
            <person name="Goolsby J.A."/>
            <person name="Tidwell J."/>
            <person name="Bellgard S.E."/>
            <person name="Bellgard M.I."/>
        </authorList>
    </citation>
    <scope>NUCLEOTIDE SEQUENCE</scope>
    <source>
        <tissue evidence="2">Shoot tissue taken approximately 20 cm above the soil surface</tissue>
    </source>
</reference>
<proteinExistence type="predicted"/>
<dbReference type="AlphaFoldDB" id="A0A0A9DTB4"/>
<evidence type="ECO:0000313" key="2">
    <source>
        <dbReference type="EMBL" id="JAD89933.1"/>
    </source>
</evidence>
<name>A0A0A9DTB4_ARUDO</name>
<organism evidence="2">
    <name type="scientific">Arundo donax</name>
    <name type="common">Giant reed</name>
    <name type="synonym">Donax arundinaceus</name>
    <dbReference type="NCBI Taxonomy" id="35708"/>
    <lineage>
        <taxon>Eukaryota</taxon>
        <taxon>Viridiplantae</taxon>
        <taxon>Streptophyta</taxon>
        <taxon>Embryophyta</taxon>
        <taxon>Tracheophyta</taxon>
        <taxon>Spermatophyta</taxon>
        <taxon>Magnoliopsida</taxon>
        <taxon>Liliopsida</taxon>
        <taxon>Poales</taxon>
        <taxon>Poaceae</taxon>
        <taxon>PACMAD clade</taxon>
        <taxon>Arundinoideae</taxon>
        <taxon>Arundineae</taxon>
        <taxon>Arundo</taxon>
    </lineage>
</organism>
<reference evidence="2" key="1">
    <citation type="submission" date="2014-09" db="EMBL/GenBank/DDBJ databases">
        <authorList>
            <person name="Magalhaes I.L.F."/>
            <person name="Oliveira U."/>
            <person name="Santos F.R."/>
            <person name="Vidigal T.H.D.A."/>
            <person name="Brescovit A.D."/>
            <person name="Santos A.J."/>
        </authorList>
    </citation>
    <scope>NUCLEOTIDE SEQUENCE</scope>
    <source>
        <tissue evidence="2">Shoot tissue taken approximately 20 cm above the soil surface</tissue>
    </source>
</reference>
<evidence type="ECO:0000256" key="1">
    <source>
        <dbReference type="SAM" id="MobiDB-lite"/>
    </source>
</evidence>
<accession>A0A0A9DTB4</accession>
<sequence length="96" mass="9017">MNGGCCETSADCAVNCGCPPSRRPPNCGGPPNGSRGCCGAPKLCGIGWDEAAPCCPGNVGRGPPNSGGAGCEPMAGEAPKGGGCDTARGGPPNGGA</sequence>
<dbReference type="EMBL" id="GBRH01207962">
    <property type="protein sequence ID" value="JAD89933.1"/>
    <property type="molecule type" value="Transcribed_RNA"/>
</dbReference>